<dbReference type="PROSITE" id="PS51063">
    <property type="entry name" value="HTH_CRP_2"/>
    <property type="match status" value="1"/>
</dbReference>
<reference evidence="6 7" key="1">
    <citation type="submission" date="2021-01" db="EMBL/GenBank/DDBJ databases">
        <title>Genome sequencing of Joostella atrarenae M1-2 (= KCTC 23194).</title>
        <authorList>
            <person name="Zakaria M.R."/>
            <person name="Lam M.Q."/>
            <person name="Chong C.S."/>
        </authorList>
    </citation>
    <scope>NUCLEOTIDE SEQUENCE [LARGE SCALE GENOMIC DNA]</scope>
    <source>
        <strain evidence="6 7">M1-2</strain>
    </source>
</reference>
<evidence type="ECO:0000256" key="2">
    <source>
        <dbReference type="ARBA" id="ARBA00023125"/>
    </source>
</evidence>
<keyword evidence="3" id="KW-0804">Transcription</keyword>
<dbReference type="EMBL" id="JAETXX010000020">
    <property type="protein sequence ID" value="MCF8716444.1"/>
    <property type="molecule type" value="Genomic_DNA"/>
</dbReference>
<comment type="caution">
    <text evidence="6">The sequence shown here is derived from an EMBL/GenBank/DDBJ whole genome shotgun (WGS) entry which is preliminary data.</text>
</comment>
<dbReference type="SMART" id="SM00419">
    <property type="entry name" value="HTH_CRP"/>
    <property type="match status" value="1"/>
</dbReference>
<keyword evidence="2" id="KW-0238">DNA-binding</keyword>
<dbReference type="SUPFAM" id="SSF51206">
    <property type="entry name" value="cAMP-binding domain-like"/>
    <property type="match status" value="1"/>
</dbReference>
<dbReference type="InterPro" id="IPR050397">
    <property type="entry name" value="Env_Response_Regulators"/>
</dbReference>
<dbReference type="RefSeq" id="WP_236960931.1">
    <property type="nucleotide sequence ID" value="NZ_JAETXX010000020.1"/>
</dbReference>
<evidence type="ECO:0000313" key="7">
    <source>
        <dbReference type="Proteomes" id="UP000829517"/>
    </source>
</evidence>
<dbReference type="InterPro" id="IPR014710">
    <property type="entry name" value="RmlC-like_jellyroll"/>
</dbReference>
<protein>
    <submittedName>
        <fullName evidence="6">Crp/Fnr family transcriptional regulator</fullName>
    </submittedName>
</protein>
<dbReference type="SMART" id="SM00100">
    <property type="entry name" value="cNMP"/>
    <property type="match status" value="1"/>
</dbReference>
<accession>A0ABS9J7Q2</accession>
<gene>
    <name evidence="6" type="ORF">JM658_16575</name>
</gene>
<dbReference type="Proteomes" id="UP000829517">
    <property type="component" value="Unassembled WGS sequence"/>
</dbReference>
<name>A0ABS9J7Q2_9FLAO</name>
<dbReference type="PRINTS" id="PR00034">
    <property type="entry name" value="HTHCRP"/>
</dbReference>
<dbReference type="InterPro" id="IPR036388">
    <property type="entry name" value="WH-like_DNA-bd_sf"/>
</dbReference>
<dbReference type="Gene3D" id="1.10.10.10">
    <property type="entry name" value="Winged helix-like DNA-binding domain superfamily/Winged helix DNA-binding domain"/>
    <property type="match status" value="1"/>
</dbReference>
<keyword evidence="7" id="KW-1185">Reference proteome</keyword>
<evidence type="ECO:0000313" key="6">
    <source>
        <dbReference type="EMBL" id="MCF8716444.1"/>
    </source>
</evidence>
<feature type="domain" description="Cyclic nucleotide-binding" evidence="4">
    <location>
        <begin position="14"/>
        <end position="134"/>
    </location>
</feature>
<evidence type="ECO:0000256" key="1">
    <source>
        <dbReference type="ARBA" id="ARBA00023015"/>
    </source>
</evidence>
<feature type="domain" description="HTH crp-type" evidence="5">
    <location>
        <begin position="148"/>
        <end position="219"/>
    </location>
</feature>
<dbReference type="Pfam" id="PF00027">
    <property type="entry name" value="cNMP_binding"/>
    <property type="match status" value="1"/>
</dbReference>
<evidence type="ECO:0000256" key="3">
    <source>
        <dbReference type="ARBA" id="ARBA00023163"/>
    </source>
</evidence>
<dbReference type="CDD" id="cd00038">
    <property type="entry name" value="CAP_ED"/>
    <property type="match status" value="1"/>
</dbReference>
<sequence length="226" mass="25819">MNFCKNCQSFNCSLFKYLDKNETYILESSKKTSQFKKGDIILKEGEYVNKVICVQSGICKLTKMNENGFVQTLRLVSSGGLFGQRSVLTDSPSKYSAIAVEDMSICFIPKANILNFLNTNIQFNKAIIKTICQDLDFTEDYISNMTHKTVRQRIIKMLLFLHDNYGDSNSGDLKIKLSREELASMVGTTSESCIRILSELKKNHLIKFQNRRTILLNKEELMNCSD</sequence>
<evidence type="ECO:0000259" key="4">
    <source>
        <dbReference type="PROSITE" id="PS50042"/>
    </source>
</evidence>
<dbReference type="InterPro" id="IPR012318">
    <property type="entry name" value="HTH_CRP"/>
</dbReference>
<dbReference type="InterPro" id="IPR000595">
    <property type="entry name" value="cNMP-bd_dom"/>
</dbReference>
<dbReference type="PANTHER" id="PTHR24567">
    <property type="entry name" value="CRP FAMILY TRANSCRIPTIONAL REGULATORY PROTEIN"/>
    <property type="match status" value="1"/>
</dbReference>
<dbReference type="PROSITE" id="PS50042">
    <property type="entry name" value="CNMP_BINDING_3"/>
    <property type="match status" value="1"/>
</dbReference>
<dbReference type="InterPro" id="IPR036390">
    <property type="entry name" value="WH_DNA-bd_sf"/>
</dbReference>
<dbReference type="Pfam" id="PF13545">
    <property type="entry name" value="HTH_Crp_2"/>
    <property type="match status" value="1"/>
</dbReference>
<evidence type="ECO:0000259" key="5">
    <source>
        <dbReference type="PROSITE" id="PS51063"/>
    </source>
</evidence>
<keyword evidence="1" id="KW-0805">Transcription regulation</keyword>
<dbReference type="PANTHER" id="PTHR24567:SF26">
    <property type="entry name" value="REGULATORY PROTEIN YEIL"/>
    <property type="match status" value="1"/>
</dbReference>
<dbReference type="Gene3D" id="2.60.120.10">
    <property type="entry name" value="Jelly Rolls"/>
    <property type="match status" value="1"/>
</dbReference>
<proteinExistence type="predicted"/>
<organism evidence="6 7">
    <name type="scientific">Joostella atrarenae</name>
    <dbReference type="NCBI Taxonomy" id="679257"/>
    <lineage>
        <taxon>Bacteria</taxon>
        <taxon>Pseudomonadati</taxon>
        <taxon>Bacteroidota</taxon>
        <taxon>Flavobacteriia</taxon>
        <taxon>Flavobacteriales</taxon>
        <taxon>Flavobacteriaceae</taxon>
        <taxon>Joostella</taxon>
    </lineage>
</organism>
<dbReference type="InterPro" id="IPR018490">
    <property type="entry name" value="cNMP-bd_dom_sf"/>
</dbReference>
<dbReference type="SUPFAM" id="SSF46785">
    <property type="entry name" value="Winged helix' DNA-binding domain"/>
    <property type="match status" value="1"/>
</dbReference>